<dbReference type="EMBL" id="CP097507">
    <property type="protein sequence ID" value="URE00603.1"/>
    <property type="molecule type" value="Genomic_DNA"/>
</dbReference>
<keyword evidence="2" id="KW-1185">Reference proteome</keyword>
<evidence type="ECO:0000313" key="2">
    <source>
        <dbReference type="Proteomes" id="UP001055439"/>
    </source>
</evidence>
<reference evidence="1" key="1">
    <citation type="submission" date="2022-05" db="EMBL/GenBank/DDBJ databases">
        <title>The Musa troglodytarum L. genome provides insights into the mechanism of non-climacteric behaviour and enrichment of carotenoids.</title>
        <authorList>
            <person name="Wang J."/>
        </authorList>
    </citation>
    <scope>NUCLEOTIDE SEQUENCE</scope>
    <source>
        <tissue evidence="1">Leaf</tissue>
    </source>
</reference>
<proteinExistence type="predicted"/>
<gene>
    <name evidence="1" type="ORF">MUK42_03170</name>
</gene>
<protein>
    <submittedName>
        <fullName evidence="1">Uncharacterized protein</fullName>
    </submittedName>
</protein>
<dbReference type="Proteomes" id="UP001055439">
    <property type="component" value="Chromosome 5"/>
</dbReference>
<name>A0A9E7FVD1_9LILI</name>
<evidence type="ECO:0000313" key="1">
    <source>
        <dbReference type="EMBL" id="URE00603.1"/>
    </source>
</evidence>
<dbReference type="AlphaFoldDB" id="A0A9E7FVD1"/>
<feature type="non-terminal residue" evidence="1">
    <location>
        <position position="1"/>
    </location>
</feature>
<sequence>FNQASYPMVLVQLAATDVPPCVVGFGCILFVGTSYQSHGFGTHHWNLNLWWGPQRNGSSGLPRLNLTESQNQHFDANIFP</sequence>
<organism evidence="1 2">
    <name type="scientific">Musa troglodytarum</name>
    <name type="common">fe'i banana</name>
    <dbReference type="NCBI Taxonomy" id="320322"/>
    <lineage>
        <taxon>Eukaryota</taxon>
        <taxon>Viridiplantae</taxon>
        <taxon>Streptophyta</taxon>
        <taxon>Embryophyta</taxon>
        <taxon>Tracheophyta</taxon>
        <taxon>Spermatophyta</taxon>
        <taxon>Magnoliopsida</taxon>
        <taxon>Liliopsida</taxon>
        <taxon>Zingiberales</taxon>
        <taxon>Musaceae</taxon>
        <taxon>Musa</taxon>
    </lineage>
</organism>
<accession>A0A9E7FVD1</accession>